<organism evidence="3 4">
    <name type="scientific">Panagrolaimus superbus</name>
    <dbReference type="NCBI Taxonomy" id="310955"/>
    <lineage>
        <taxon>Eukaryota</taxon>
        <taxon>Metazoa</taxon>
        <taxon>Ecdysozoa</taxon>
        <taxon>Nematoda</taxon>
        <taxon>Chromadorea</taxon>
        <taxon>Rhabditida</taxon>
        <taxon>Tylenchina</taxon>
        <taxon>Panagrolaimomorpha</taxon>
        <taxon>Panagrolaimoidea</taxon>
        <taxon>Panagrolaimidae</taxon>
        <taxon>Panagrolaimus</taxon>
    </lineage>
</organism>
<dbReference type="Gene3D" id="4.10.640.10">
    <property type="entry name" value="Ribosomal protein S18"/>
    <property type="match status" value="1"/>
</dbReference>
<dbReference type="GO" id="GO:0005763">
    <property type="term" value="C:mitochondrial small ribosomal subunit"/>
    <property type="evidence" value="ECO:0007669"/>
    <property type="project" value="TreeGrafter"/>
</dbReference>
<dbReference type="Proteomes" id="UP000887577">
    <property type="component" value="Unplaced"/>
</dbReference>
<keyword evidence="1" id="KW-0689">Ribosomal protein</keyword>
<dbReference type="GO" id="GO:0070181">
    <property type="term" value="F:small ribosomal subunit rRNA binding"/>
    <property type="evidence" value="ECO:0007669"/>
    <property type="project" value="TreeGrafter"/>
</dbReference>
<protein>
    <submittedName>
        <fullName evidence="4">28S ribosomal protein S18a, mitochondrial</fullName>
    </submittedName>
</protein>
<name>A0A914YU30_9BILA</name>
<sequence length="170" mass="19856">MHRRLGTTSLCKAKKIVEKTDGNVTIIEVENVEESQKPKVELGKHSCALCALPMKIKYTDVLILEQFMREDGTVLPKQITGICPKQQYRLERCVMQAHWAGLFPDKTLPDFDRAGYKRFNRYWDDDWDMYKTQVKVKAGSWFYVHQHRPRAPLFTIGNKNFEQSKETSKS</sequence>
<dbReference type="InterPro" id="IPR036870">
    <property type="entry name" value="Ribosomal_bS18_sf"/>
</dbReference>
<dbReference type="PANTHER" id="PTHR13479">
    <property type="entry name" value="30S RIBOSOMAL PROTEIN S18"/>
    <property type="match status" value="1"/>
</dbReference>
<dbReference type="AlphaFoldDB" id="A0A914YU30"/>
<keyword evidence="2" id="KW-0687">Ribonucleoprotein</keyword>
<dbReference type="Pfam" id="PF01084">
    <property type="entry name" value="Ribosomal_S18"/>
    <property type="match status" value="1"/>
</dbReference>
<evidence type="ECO:0000256" key="2">
    <source>
        <dbReference type="ARBA" id="ARBA00023274"/>
    </source>
</evidence>
<evidence type="ECO:0000256" key="1">
    <source>
        <dbReference type="ARBA" id="ARBA00022980"/>
    </source>
</evidence>
<dbReference type="InterPro" id="IPR001648">
    <property type="entry name" value="Ribosomal_bS18"/>
</dbReference>
<keyword evidence="3" id="KW-1185">Reference proteome</keyword>
<dbReference type="PANTHER" id="PTHR13479:SF66">
    <property type="entry name" value="LARGE RIBOSOMAL SUBUNIT PROTEIN ML66"/>
    <property type="match status" value="1"/>
</dbReference>
<dbReference type="WBParaSite" id="PSU_v2.g20968.t1">
    <property type="protein sequence ID" value="PSU_v2.g20968.t1"/>
    <property type="gene ID" value="PSU_v2.g20968"/>
</dbReference>
<dbReference type="SUPFAM" id="SSF46911">
    <property type="entry name" value="Ribosomal protein S18"/>
    <property type="match status" value="1"/>
</dbReference>
<evidence type="ECO:0000313" key="4">
    <source>
        <dbReference type="WBParaSite" id="PSU_v2.g20968.t1"/>
    </source>
</evidence>
<dbReference type="GO" id="GO:0003735">
    <property type="term" value="F:structural constituent of ribosome"/>
    <property type="evidence" value="ECO:0007669"/>
    <property type="project" value="InterPro"/>
</dbReference>
<evidence type="ECO:0000313" key="3">
    <source>
        <dbReference type="Proteomes" id="UP000887577"/>
    </source>
</evidence>
<reference evidence="4" key="1">
    <citation type="submission" date="2022-11" db="UniProtKB">
        <authorList>
            <consortium name="WormBaseParasite"/>
        </authorList>
    </citation>
    <scope>IDENTIFICATION</scope>
</reference>
<dbReference type="GO" id="GO:0032543">
    <property type="term" value="P:mitochondrial translation"/>
    <property type="evidence" value="ECO:0007669"/>
    <property type="project" value="TreeGrafter"/>
</dbReference>
<proteinExistence type="predicted"/>
<accession>A0A914YU30</accession>